<keyword evidence="2" id="KW-1185">Reference proteome</keyword>
<protein>
    <submittedName>
        <fullName evidence="1">Uncharacterized protein</fullName>
    </submittedName>
</protein>
<evidence type="ECO:0000313" key="2">
    <source>
        <dbReference type="Proteomes" id="UP000676601"/>
    </source>
</evidence>
<gene>
    <name evidence="1" type="ORF">J21TS7_62200</name>
</gene>
<proteinExistence type="predicted"/>
<reference evidence="1 2" key="1">
    <citation type="submission" date="2021-03" db="EMBL/GenBank/DDBJ databases">
        <title>Antimicrobial resistance genes in bacteria isolated from Japanese honey, and their potential for conferring macrolide and lincosamide resistance in the American foulbrood pathogen Paenibacillus larvae.</title>
        <authorList>
            <person name="Okamoto M."/>
            <person name="Kumagai M."/>
            <person name="Kanamori H."/>
            <person name="Takamatsu D."/>
        </authorList>
    </citation>
    <scope>NUCLEOTIDE SEQUENCE [LARGE SCALE GENOMIC DNA]</scope>
    <source>
        <strain evidence="1 2">J21TS7</strain>
    </source>
</reference>
<comment type="caution">
    <text evidence="1">The sequence shown here is derived from an EMBL/GenBank/DDBJ whole genome shotgun (WGS) entry which is preliminary data.</text>
</comment>
<evidence type="ECO:0000313" key="1">
    <source>
        <dbReference type="EMBL" id="GIO57902.1"/>
    </source>
</evidence>
<dbReference type="EMBL" id="BORU01000005">
    <property type="protein sequence ID" value="GIO57902.1"/>
    <property type="molecule type" value="Genomic_DNA"/>
</dbReference>
<accession>A0ABQ4LN54</accession>
<organism evidence="1 2">
    <name type="scientific">Paenibacillus cineris</name>
    <dbReference type="NCBI Taxonomy" id="237530"/>
    <lineage>
        <taxon>Bacteria</taxon>
        <taxon>Bacillati</taxon>
        <taxon>Bacillota</taxon>
        <taxon>Bacilli</taxon>
        <taxon>Bacillales</taxon>
        <taxon>Paenibacillaceae</taxon>
        <taxon>Paenibacillus</taxon>
    </lineage>
</organism>
<sequence length="74" mass="8130">MKGGRLVYVCRRCKKEDRSLHVPDAMNAAICLANGYELPKHWGGPTPNLLDVHNCKDGHLGITDLVGVECDRDG</sequence>
<dbReference type="Proteomes" id="UP000676601">
    <property type="component" value="Unassembled WGS sequence"/>
</dbReference>
<name>A0ABQ4LN54_9BACL</name>